<gene>
    <name evidence="2" type="ORF">SDC9_107329</name>
</gene>
<comment type="caution">
    <text evidence="2">The sequence shown here is derived from an EMBL/GenBank/DDBJ whole genome shotgun (WGS) entry which is preliminary data.</text>
</comment>
<evidence type="ECO:0000256" key="1">
    <source>
        <dbReference type="SAM" id="Phobius"/>
    </source>
</evidence>
<evidence type="ECO:0000313" key="2">
    <source>
        <dbReference type="EMBL" id="MPM60478.1"/>
    </source>
</evidence>
<dbReference type="AlphaFoldDB" id="A0A645B5Y5"/>
<dbReference type="EMBL" id="VSSQ01017824">
    <property type="protein sequence ID" value="MPM60478.1"/>
    <property type="molecule type" value="Genomic_DNA"/>
</dbReference>
<reference evidence="2" key="1">
    <citation type="submission" date="2019-08" db="EMBL/GenBank/DDBJ databases">
        <authorList>
            <person name="Kucharzyk K."/>
            <person name="Murdoch R.W."/>
            <person name="Higgins S."/>
            <person name="Loffler F."/>
        </authorList>
    </citation>
    <scope>NUCLEOTIDE SEQUENCE</scope>
</reference>
<protein>
    <recommendedName>
        <fullName evidence="3">CDP-diacylglycerol--glycerol-3-phosphate 3-phosphatidyltransferase</fullName>
    </recommendedName>
</protein>
<name>A0A645B5Y5_9ZZZZ</name>
<sequence length="117" mass="12693">MVASVMMTLVLKGAVPLIILIIIGIKEIIMVAGAACMLRRKIVVYSKPVGKTAQFTMVAGMILAFFRQSFSAPFHVYVLWLATALTLSAMVYYSLACIRALGGHDQGAGVQEDKKEQ</sequence>
<evidence type="ECO:0008006" key="3">
    <source>
        <dbReference type="Google" id="ProtNLM"/>
    </source>
</evidence>
<accession>A0A645B5Y5</accession>
<organism evidence="2">
    <name type="scientific">bioreactor metagenome</name>
    <dbReference type="NCBI Taxonomy" id="1076179"/>
    <lineage>
        <taxon>unclassified sequences</taxon>
        <taxon>metagenomes</taxon>
        <taxon>ecological metagenomes</taxon>
    </lineage>
</organism>
<keyword evidence="1" id="KW-0812">Transmembrane</keyword>
<keyword evidence="1" id="KW-0472">Membrane</keyword>
<proteinExistence type="predicted"/>
<feature type="transmembrane region" description="Helical" evidence="1">
    <location>
        <begin position="74"/>
        <end position="95"/>
    </location>
</feature>
<keyword evidence="1" id="KW-1133">Transmembrane helix</keyword>
<feature type="transmembrane region" description="Helical" evidence="1">
    <location>
        <begin position="14"/>
        <end position="37"/>
    </location>
</feature>
<feature type="transmembrane region" description="Helical" evidence="1">
    <location>
        <begin position="49"/>
        <end position="68"/>
    </location>
</feature>